<evidence type="ECO:0000313" key="6">
    <source>
        <dbReference type="EMBL" id="OGC41003.1"/>
    </source>
</evidence>
<dbReference type="NCBIfam" id="TIGR00567">
    <property type="entry name" value="3mg"/>
    <property type="match status" value="1"/>
</dbReference>
<dbReference type="PANTHER" id="PTHR10429:SF0">
    <property type="entry name" value="DNA-3-METHYLADENINE GLYCOSYLASE"/>
    <property type="match status" value="1"/>
</dbReference>
<comment type="similarity">
    <text evidence="1 5">Belongs to the DNA glycosylase MPG family.</text>
</comment>
<gene>
    <name evidence="6" type="ORF">A2438_01810</name>
</gene>
<keyword evidence="3 5" id="KW-0378">Hydrolase</keyword>
<dbReference type="AlphaFoldDB" id="A0A1F4U9N5"/>
<sequence>MKKVLPLKFFKAPVLKVAESLVGKYLVRKSRGKEIALMITEVEAYDGCNDLACHARHGKTKRNEVMFGEAGHFYVYFTYGMHWMLNIVTGPKDYPAAVLIRGVEGIEGPGRLTKKLKIDKKLNGKTASKKSGLWFEDRGVAVRLKRTSRIGVNYAGAWAKKPYRFVIQ</sequence>
<organism evidence="6 7">
    <name type="scientific">candidate division WOR-1 bacterium RIFOXYC2_FULL_46_14</name>
    <dbReference type="NCBI Taxonomy" id="1802587"/>
    <lineage>
        <taxon>Bacteria</taxon>
        <taxon>Bacillati</taxon>
        <taxon>Saganbacteria</taxon>
    </lineage>
</organism>
<evidence type="ECO:0000256" key="1">
    <source>
        <dbReference type="ARBA" id="ARBA00009232"/>
    </source>
</evidence>
<dbReference type="CDD" id="cd00540">
    <property type="entry name" value="AAG"/>
    <property type="match status" value="1"/>
</dbReference>
<dbReference type="GO" id="GO:0003677">
    <property type="term" value="F:DNA binding"/>
    <property type="evidence" value="ECO:0007669"/>
    <property type="project" value="InterPro"/>
</dbReference>
<dbReference type="Gene3D" id="3.10.300.10">
    <property type="entry name" value="Methylpurine-DNA glycosylase (MPG)"/>
    <property type="match status" value="2"/>
</dbReference>
<accession>A0A1F4U9N5</accession>
<comment type="caution">
    <text evidence="6">The sequence shown here is derived from an EMBL/GenBank/DDBJ whole genome shotgun (WGS) entry which is preliminary data.</text>
</comment>
<protein>
    <recommendedName>
        <fullName evidence="5">Putative 3-methyladenine DNA glycosylase</fullName>
        <ecNumber evidence="5">3.2.2.-</ecNumber>
    </recommendedName>
</protein>
<dbReference type="SUPFAM" id="SSF50486">
    <property type="entry name" value="FMT C-terminal domain-like"/>
    <property type="match status" value="1"/>
</dbReference>
<evidence type="ECO:0000256" key="4">
    <source>
        <dbReference type="ARBA" id="ARBA00023204"/>
    </source>
</evidence>
<dbReference type="Proteomes" id="UP000179242">
    <property type="component" value="Unassembled WGS sequence"/>
</dbReference>
<evidence type="ECO:0000313" key="7">
    <source>
        <dbReference type="Proteomes" id="UP000179242"/>
    </source>
</evidence>
<reference evidence="6 7" key="1">
    <citation type="journal article" date="2016" name="Nat. Commun.">
        <title>Thousands of microbial genomes shed light on interconnected biogeochemical processes in an aquifer system.</title>
        <authorList>
            <person name="Anantharaman K."/>
            <person name="Brown C.T."/>
            <person name="Hug L.A."/>
            <person name="Sharon I."/>
            <person name="Castelle C.J."/>
            <person name="Probst A.J."/>
            <person name="Thomas B.C."/>
            <person name="Singh A."/>
            <person name="Wilkins M.J."/>
            <person name="Karaoz U."/>
            <person name="Brodie E.L."/>
            <person name="Williams K.H."/>
            <person name="Hubbard S.S."/>
            <person name="Banfield J.F."/>
        </authorList>
    </citation>
    <scope>NUCLEOTIDE SEQUENCE [LARGE SCALE GENOMIC DNA]</scope>
</reference>
<dbReference type="GO" id="GO:0003905">
    <property type="term" value="F:alkylbase DNA N-glycosylase activity"/>
    <property type="evidence" value="ECO:0007669"/>
    <property type="project" value="InterPro"/>
</dbReference>
<proteinExistence type="inferred from homology"/>
<dbReference type="InterPro" id="IPR003180">
    <property type="entry name" value="MPG"/>
</dbReference>
<evidence type="ECO:0000256" key="3">
    <source>
        <dbReference type="ARBA" id="ARBA00022801"/>
    </source>
</evidence>
<dbReference type="EC" id="3.2.2.-" evidence="5"/>
<dbReference type="GO" id="GO:0006284">
    <property type="term" value="P:base-excision repair"/>
    <property type="evidence" value="ECO:0007669"/>
    <property type="project" value="InterPro"/>
</dbReference>
<dbReference type="InterPro" id="IPR036995">
    <property type="entry name" value="MPG_sf"/>
</dbReference>
<evidence type="ECO:0000256" key="5">
    <source>
        <dbReference type="HAMAP-Rule" id="MF_00527"/>
    </source>
</evidence>
<dbReference type="EMBL" id="MEUJ01000002">
    <property type="protein sequence ID" value="OGC41003.1"/>
    <property type="molecule type" value="Genomic_DNA"/>
</dbReference>
<name>A0A1F4U9N5_UNCSA</name>
<dbReference type="PANTHER" id="PTHR10429">
    <property type="entry name" value="DNA-3-METHYLADENINE GLYCOSYLASE"/>
    <property type="match status" value="1"/>
</dbReference>
<dbReference type="HAMAP" id="MF_00527">
    <property type="entry name" value="3MGH"/>
    <property type="match status" value="1"/>
</dbReference>
<dbReference type="Pfam" id="PF02245">
    <property type="entry name" value="Pur_DNA_glyco"/>
    <property type="match status" value="1"/>
</dbReference>
<dbReference type="InterPro" id="IPR011034">
    <property type="entry name" value="Formyl_transferase-like_C_sf"/>
</dbReference>
<evidence type="ECO:0000256" key="2">
    <source>
        <dbReference type="ARBA" id="ARBA00022763"/>
    </source>
</evidence>
<keyword evidence="4 5" id="KW-0234">DNA repair</keyword>
<keyword evidence="2 5" id="KW-0227">DNA damage</keyword>